<feature type="transmembrane region" description="Helical" evidence="7">
    <location>
        <begin position="49"/>
        <end position="72"/>
    </location>
</feature>
<dbReference type="GO" id="GO:0022857">
    <property type="term" value="F:transmembrane transporter activity"/>
    <property type="evidence" value="ECO:0007669"/>
    <property type="project" value="InterPro"/>
</dbReference>
<feature type="transmembrane region" description="Helical" evidence="7">
    <location>
        <begin position="280"/>
        <end position="299"/>
    </location>
</feature>
<keyword evidence="9" id="KW-1185">Reference proteome</keyword>
<evidence type="ECO:0000256" key="6">
    <source>
        <dbReference type="RuleBase" id="RU003755"/>
    </source>
</evidence>
<evidence type="ECO:0000256" key="2">
    <source>
        <dbReference type="ARBA" id="ARBA00005982"/>
    </source>
</evidence>
<gene>
    <name evidence="8" type="ORF">LLUT_LOCUS25808</name>
</gene>
<dbReference type="AlphaFoldDB" id="A0AAV1XV15"/>
<evidence type="ECO:0000256" key="4">
    <source>
        <dbReference type="ARBA" id="ARBA00022989"/>
    </source>
</evidence>
<dbReference type="GO" id="GO:0006857">
    <property type="term" value="P:oligopeptide transport"/>
    <property type="evidence" value="ECO:0007669"/>
    <property type="project" value="InterPro"/>
</dbReference>
<dbReference type="InterPro" id="IPR036259">
    <property type="entry name" value="MFS_trans_sf"/>
</dbReference>
<dbReference type="SUPFAM" id="SSF103473">
    <property type="entry name" value="MFS general substrate transporter"/>
    <property type="match status" value="1"/>
</dbReference>
<dbReference type="PROSITE" id="PS01023">
    <property type="entry name" value="PTR2_2"/>
    <property type="match status" value="1"/>
</dbReference>
<dbReference type="Pfam" id="PF00854">
    <property type="entry name" value="PTR2"/>
    <property type="match status" value="1"/>
</dbReference>
<evidence type="ECO:0000256" key="5">
    <source>
        <dbReference type="ARBA" id="ARBA00023136"/>
    </source>
</evidence>
<reference evidence="8 9" key="1">
    <citation type="submission" date="2024-03" db="EMBL/GenBank/DDBJ databases">
        <authorList>
            <person name="Martinez-Hernandez J."/>
        </authorList>
    </citation>
    <scope>NUCLEOTIDE SEQUENCE [LARGE SCALE GENOMIC DNA]</scope>
</reference>
<organism evidence="8 9">
    <name type="scientific">Lupinus luteus</name>
    <name type="common">European yellow lupine</name>
    <dbReference type="NCBI Taxonomy" id="3873"/>
    <lineage>
        <taxon>Eukaryota</taxon>
        <taxon>Viridiplantae</taxon>
        <taxon>Streptophyta</taxon>
        <taxon>Embryophyta</taxon>
        <taxon>Tracheophyta</taxon>
        <taxon>Spermatophyta</taxon>
        <taxon>Magnoliopsida</taxon>
        <taxon>eudicotyledons</taxon>
        <taxon>Gunneridae</taxon>
        <taxon>Pentapetalae</taxon>
        <taxon>rosids</taxon>
        <taxon>fabids</taxon>
        <taxon>Fabales</taxon>
        <taxon>Fabaceae</taxon>
        <taxon>Papilionoideae</taxon>
        <taxon>50 kb inversion clade</taxon>
        <taxon>genistoids sensu lato</taxon>
        <taxon>core genistoids</taxon>
        <taxon>Genisteae</taxon>
        <taxon>Lupinus</taxon>
    </lineage>
</organism>
<evidence type="ECO:0000256" key="3">
    <source>
        <dbReference type="ARBA" id="ARBA00022692"/>
    </source>
</evidence>
<keyword evidence="4 7" id="KW-1133">Transmembrane helix</keyword>
<dbReference type="PROSITE" id="PS01022">
    <property type="entry name" value="PTR2_1"/>
    <property type="match status" value="1"/>
</dbReference>
<keyword evidence="5 7" id="KW-0472">Membrane</keyword>
<dbReference type="GO" id="GO:0016020">
    <property type="term" value="C:membrane"/>
    <property type="evidence" value="ECO:0007669"/>
    <property type="project" value="UniProtKB-SubCell"/>
</dbReference>
<sequence length="521" mass="58123">MSTNLVNYLQERFNQDNATAANNVTTWSGTCYLTPLLGAFLADSYLGRFWTIAIFSTVYAIGMLLLSFSAILPGLKPPCEANVCYPTSGQTATCFVALYLIALGTGGIKPCVSSFGADQFDENDDSERKKKSSFFNWFYFSINVGALVAASVLVWIQINVGWGWGFGVPAVAMIIAIISFFIGSRFYRLQVAGGSPLTRICQVIVAALRKSRVQVPEDKSLLHETTDAESNIKGSRKLEHTNKMKCLDKAAVVTESEHIKTFPNPWRLCTVTQVEELKAVVRLFPVWASLIAFATVYSQMNTMFVLQGNTLDQHIGPKFKIPSASLSLFDTLSVLFWAPVYDKMIVPFVRKFTGHERGFTQLQRIGIGLAISVVAMIVAGILEVVRLDIVRKNNYYDLETIPMSIFWQVPQYFLIGAAEVFANIGQMEFFYDEAPDAMRSLCSALSLTTNALGNYVSTVLVIIVTKITTRNGSLGWIPNNMNRGHLDYFYWLLTILSVLNFLVYILIAKRYIYKKDAGHVH</sequence>
<evidence type="ECO:0000256" key="1">
    <source>
        <dbReference type="ARBA" id="ARBA00004141"/>
    </source>
</evidence>
<feature type="transmembrane region" description="Helical" evidence="7">
    <location>
        <begin position="162"/>
        <end position="182"/>
    </location>
</feature>
<name>A0AAV1XV15_LUPLU</name>
<dbReference type="EMBL" id="CAXHTB010000018">
    <property type="protein sequence ID" value="CAL0324748.1"/>
    <property type="molecule type" value="Genomic_DNA"/>
</dbReference>
<feature type="transmembrane region" description="Helical" evidence="7">
    <location>
        <begin position="488"/>
        <end position="507"/>
    </location>
</feature>
<dbReference type="InterPro" id="IPR000109">
    <property type="entry name" value="POT_fam"/>
</dbReference>
<comment type="subcellular location">
    <subcellularLocation>
        <location evidence="1 6">Membrane</location>
        <topology evidence="1 6">Multi-pass membrane protein</topology>
    </subcellularLocation>
</comment>
<dbReference type="Proteomes" id="UP001497480">
    <property type="component" value="Unassembled WGS sequence"/>
</dbReference>
<comment type="similarity">
    <text evidence="2 6">Belongs to the major facilitator superfamily. Proton-dependent oligopeptide transporter (POT/PTR) (TC 2.A.17) family.</text>
</comment>
<evidence type="ECO:0000313" key="8">
    <source>
        <dbReference type="EMBL" id="CAL0324748.1"/>
    </source>
</evidence>
<protein>
    <submittedName>
        <fullName evidence="8">Uncharacterized protein</fullName>
    </submittedName>
</protein>
<dbReference type="InterPro" id="IPR018456">
    <property type="entry name" value="PTR2_symporter_CS"/>
</dbReference>
<feature type="transmembrane region" description="Helical" evidence="7">
    <location>
        <begin position="137"/>
        <end position="156"/>
    </location>
</feature>
<keyword evidence="6" id="KW-0813">Transport</keyword>
<accession>A0AAV1XV15</accession>
<dbReference type="PANTHER" id="PTHR11654">
    <property type="entry name" value="OLIGOPEPTIDE TRANSPORTER-RELATED"/>
    <property type="match status" value="1"/>
</dbReference>
<evidence type="ECO:0000313" key="9">
    <source>
        <dbReference type="Proteomes" id="UP001497480"/>
    </source>
</evidence>
<feature type="transmembrane region" description="Helical" evidence="7">
    <location>
        <begin position="362"/>
        <end position="385"/>
    </location>
</feature>
<proteinExistence type="inferred from homology"/>
<dbReference type="Gene3D" id="1.20.1250.20">
    <property type="entry name" value="MFS general substrate transporter like domains"/>
    <property type="match status" value="1"/>
</dbReference>
<feature type="transmembrane region" description="Helical" evidence="7">
    <location>
        <begin position="445"/>
        <end position="468"/>
    </location>
</feature>
<comment type="caution">
    <text evidence="8">The sequence shown here is derived from an EMBL/GenBank/DDBJ whole genome shotgun (WGS) entry which is preliminary data.</text>
</comment>
<evidence type="ECO:0000256" key="7">
    <source>
        <dbReference type="SAM" id="Phobius"/>
    </source>
</evidence>
<keyword evidence="3 6" id="KW-0812">Transmembrane</keyword>